<keyword evidence="1" id="KW-0812">Transmembrane</keyword>
<dbReference type="Proteomes" id="UP000326759">
    <property type="component" value="Unassembled WGS sequence"/>
</dbReference>
<dbReference type="InterPro" id="IPR038377">
    <property type="entry name" value="Na/Glc_symporter_sf"/>
</dbReference>
<dbReference type="EMBL" id="SEYY01000480">
    <property type="protein sequence ID" value="KAB7507147.1"/>
    <property type="molecule type" value="Genomic_DNA"/>
</dbReference>
<sequence>MSKECAQLNLLKMLELGSFLTGLAVLSSKASSLLEIPVTLITPLNGPLLGVFIAAYFFPKCNMKGIWSGFIFSFVLSDEPL</sequence>
<dbReference type="Gene3D" id="1.20.1730.10">
    <property type="entry name" value="Sodium/glucose cotransporter"/>
    <property type="match status" value="1"/>
</dbReference>
<evidence type="ECO:0000313" key="2">
    <source>
        <dbReference type="EMBL" id="KAB7507147.1"/>
    </source>
</evidence>
<accession>A0A5N5TLU7</accession>
<evidence type="ECO:0000256" key="1">
    <source>
        <dbReference type="SAM" id="Phobius"/>
    </source>
</evidence>
<comment type="caution">
    <text evidence="2">The sequence shown here is derived from an EMBL/GenBank/DDBJ whole genome shotgun (WGS) entry which is preliminary data.</text>
</comment>
<reference evidence="2 3" key="1">
    <citation type="journal article" date="2019" name="PLoS Biol.">
        <title>Sex chromosomes control vertical transmission of feminizing Wolbachia symbionts in an isopod.</title>
        <authorList>
            <person name="Becking T."/>
            <person name="Chebbi M.A."/>
            <person name="Giraud I."/>
            <person name="Moumen B."/>
            <person name="Laverre T."/>
            <person name="Caubet Y."/>
            <person name="Peccoud J."/>
            <person name="Gilbert C."/>
            <person name="Cordaux R."/>
        </authorList>
    </citation>
    <scope>NUCLEOTIDE SEQUENCE [LARGE SCALE GENOMIC DNA]</scope>
    <source>
        <strain evidence="2">ANa2</strain>
        <tissue evidence="2">Whole body excluding digestive tract and cuticle</tissue>
    </source>
</reference>
<gene>
    <name evidence="2" type="ORF">Anas_00225</name>
</gene>
<organism evidence="2 3">
    <name type="scientific">Armadillidium nasatum</name>
    <dbReference type="NCBI Taxonomy" id="96803"/>
    <lineage>
        <taxon>Eukaryota</taxon>
        <taxon>Metazoa</taxon>
        <taxon>Ecdysozoa</taxon>
        <taxon>Arthropoda</taxon>
        <taxon>Crustacea</taxon>
        <taxon>Multicrustacea</taxon>
        <taxon>Malacostraca</taxon>
        <taxon>Eumalacostraca</taxon>
        <taxon>Peracarida</taxon>
        <taxon>Isopoda</taxon>
        <taxon>Oniscidea</taxon>
        <taxon>Crinocheta</taxon>
        <taxon>Armadillidiidae</taxon>
        <taxon>Armadillidium</taxon>
    </lineage>
</organism>
<dbReference type="OrthoDB" id="6132759at2759"/>
<evidence type="ECO:0000313" key="3">
    <source>
        <dbReference type="Proteomes" id="UP000326759"/>
    </source>
</evidence>
<protein>
    <submittedName>
        <fullName evidence="2">Uncharacterized protein</fullName>
    </submittedName>
</protein>
<proteinExistence type="predicted"/>
<name>A0A5N5TLU7_9CRUS</name>
<dbReference type="AlphaFoldDB" id="A0A5N5TLU7"/>
<feature type="transmembrane region" description="Helical" evidence="1">
    <location>
        <begin position="40"/>
        <end position="58"/>
    </location>
</feature>
<keyword evidence="1" id="KW-1133">Transmembrane helix</keyword>
<keyword evidence="3" id="KW-1185">Reference proteome</keyword>
<keyword evidence="1" id="KW-0472">Membrane</keyword>